<gene>
    <name evidence="1" type="ORF">S03H2_43947</name>
</gene>
<protein>
    <submittedName>
        <fullName evidence="1">Uncharacterized protein</fullName>
    </submittedName>
</protein>
<accession>X1IYI1</accession>
<organism evidence="1">
    <name type="scientific">marine sediment metagenome</name>
    <dbReference type="NCBI Taxonomy" id="412755"/>
    <lineage>
        <taxon>unclassified sequences</taxon>
        <taxon>metagenomes</taxon>
        <taxon>ecological metagenomes</taxon>
    </lineage>
</organism>
<comment type="caution">
    <text evidence="1">The sequence shown here is derived from an EMBL/GenBank/DDBJ whole genome shotgun (WGS) entry which is preliminary data.</text>
</comment>
<dbReference type="AlphaFoldDB" id="X1IYI1"/>
<reference evidence="1" key="1">
    <citation type="journal article" date="2014" name="Front. Microbiol.">
        <title>High frequency of phylogenetically diverse reductive dehalogenase-homologous genes in deep subseafloor sedimentary metagenomes.</title>
        <authorList>
            <person name="Kawai M."/>
            <person name="Futagami T."/>
            <person name="Toyoda A."/>
            <person name="Takaki Y."/>
            <person name="Nishi S."/>
            <person name="Hori S."/>
            <person name="Arai W."/>
            <person name="Tsubouchi T."/>
            <person name="Morono Y."/>
            <person name="Uchiyama I."/>
            <person name="Ito T."/>
            <person name="Fujiyama A."/>
            <person name="Inagaki F."/>
            <person name="Takami H."/>
        </authorList>
    </citation>
    <scope>NUCLEOTIDE SEQUENCE</scope>
    <source>
        <strain evidence="1">Expedition CK06-06</strain>
    </source>
</reference>
<proteinExistence type="predicted"/>
<sequence>GKIEGERKGKIMKNKLIEINRKDWKFYYDELMSDECACGMQKEPRKSFCYGCYMALPRDMRRDLWKPIGEGYEEAYEAAVKWLEV</sequence>
<evidence type="ECO:0000313" key="1">
    <source>
        <dbReference type="EMBL" id="GAH74320.1"/>
    </source>
</evidence>
<dbReference type="EMBL" id="BARU01027456">
    <property type="protein sequence ID" value="GAH74320.1"/>
    <property type="molecule type" value="Genomic_DNA"/>
</dbReference>
<feature type="non-terminal residue" evidence="1">
    <location>
        <position position="1"/>
    </location>
</feature>
<name>X1IYI1_9ZZZZ</name>